<proteinExistence type="predicted"/>
<dbReference type="AlphaFoldDB" id="A0A2C9EJS8"/>
<dbReference type="GeneID" id="57475129"/>
<feature type="domain" description="HTH cro/C1-type" evidence="1">
    <location>
        <begin position="8"/>
        <end position="51"/>
    </location>
</feature>
<dbReference type="KEGG" id="pprc:PFLCHA0_c21350"/>
<dbReference type="InterPro" id="IPR010982">
    <property type="entry name" value="Lambda_DNA-bd_dom_sf"/>
</dbReference>
<evidence type="ECO:0000313" key="2">
    <source>
        <dbReference type="EMBL" id="AGL83907.1"/>
    </source>
</evidence>
<dbReference type="Pfam" id="PF01381">
    <property type="entry name" value="HTH_3"/>
    <property type="match status" value="1"/>
</dbReference>
<name>A0A2C9EJS8_PSEPH</name>
<dbReference type="SUPFAM" id="SSF47413">
    <property type="entry name" value="lambda repressor-like DNA-binding domains"/>
    <property type="match status" value="1"/>
</dbReference>
<dbReference type="Gene3D" id="1.10.260.40">
    <property type="entry name" value="lambda repressor-like DNA-binding domains"/>
    <property type="match status" value="1"/>
</dbReference>
<evidence type="ECO:0000313" key="3">
    <source>
        <dbReference type="Proteomes" id="UP000013940"/>
    </source>
</evidence>
<dbReference type="EMBL" id="CP003190">
    <property type="protein sequence ID" value="AGL83907.1"/>
    <property type="molecule type" value="Genomic_DNA"/>
</dbReference>
<dbReference type="InterPro" id="IPR001387">
    <property type="entry name" value="Cro/C1-type_HTH"/>
</dbReference>
<protein>
    <submittedName>
        <fullName evidence="2">Transcriptional regulator, Cro/CI family</fullName>
    </submittedName>
</protein>
<gene>
    <name evidence="2" type="ORF">PFLCHA0_c21350</name>
</gene>
<dbReference type="PROSITE" id="PS50943">
    <property type="entry name" value="HTH_CROC1"/>
    <property type="match status" value="1"/>
</dbReference>
<evidence type="ECO:0000259" key="1">
    <source>
        <dbReference type="PROSITE" id="PS50943"/>
    </source>
</evidence>
<dbReference type="CDD" id="cd00093">
    <property type="entry name" value="HTH_XRE"/>
    <property type="match status" value="1"/>
</dbReference>
<dbReference type="Proteomes" id="UP000013940">
    <property type="component" value="Chromosome"/>
</dbReference>
<accession>A0A2C9EJS8</accession>
<sequence length="106" mass="11646">MQTFGERLKEQRKALGLSQQEFGAIGGVEANAQGRYESGERVPKSDYLMAIGRHGVDLLYVLTGERSRLSEGSLSLDESTIIQNYRHLGDEDQEAIAQLASSLAEC</sequence>
<dbReference type="GO" id="GO:0003677">
    <property type="term" value="F:DNA binding"/>
    <property type="evidence" value="ECO:0007669"/>
    <property type="project" value="InterPro"/>
</dbReference>
<dbReference type="HOGENOM" id="CLU_066192_23_4_6"/>
<reference evidence="3" key="1">
    <citation type="journal article" date="2014" name="Genome Announc.">
        <title>Full-genome sequence of the plant growth-promoting bacterium Pseudomonas protegens CHA0.</title>
        <authorList>
            <person name="Jousset A."/>
            <person name="Schuldes J."/>
            <person name="Keel C."/>
            <person name="Maurhofer M."/>
            <person name="Daniel R."/>
            <person name="Scheu S."/>
            <person name="Thuermer A."/>
        </authorList>
    </citation>
    <scope>NUCLEOTIDE SEQUENCE [LARGE SCALE GENOMIC DNA]</scope>
    <source>
        <strain evidence="3">DSM 19095 / LMG 27888 / CFBP 6595 / CHA0</strain>
    </source>
</reference>
<dbReference type="SMART" id="SM00530">
    <property type="entry name" value="HTH_XRE"/>
    <property type="match status" value="1"/>
</dbReference>
<organism evidence="2 3">
    <name type="scientific">Pseudomonas protegens (strain DSM 19095 / LMG 27888 / CFBP 6595 / CHA0)</name>
    <dbReference type="NCBI Taxonomy" id="1124983"/>
    <lineage>
        <taxon>Bacteria</taxon>
        <taxon>Pseudomonadati</taxon>
        <taxon>Pseudomonadota</taxon>
        <taxon>Gammaproteobacteria</taxon>
        <taxon>Pseudomonadales</taxon>
        <taxon>Pseudomonadaceae</taxon>
        <taxon>Pseudomonas</taxon>
    </lineage>
</organism>
<dbReference type="eggNOG" id="COG1396">
    <property type="taxonomic scope" value="Bacteria"/>
</dbReference>
<dbReference type="RefSeq" id="WP_011060395.1">
    <property type="nucleotide sequence ID" value="NC_021237.1"/>
</dbReference>